<dbReference type="EMBL" id="LVCM01000008">
    <property type="protein sequence ID" value="KYL34777.1"/>
    <property type="molecule type" value="Genomic_DNA"/>
</dbReference>
<keyword evidence="1" id="KW-0812">Transmembrane</keyword>
<evidence type="ECO:0000313" key="2">
    <source>
        <dbReference type="EMBL" id="KYL34777.1"/>
    </source>
</evidence>
<protein>
    <recommendedName>
        <fullName evidence="4">DUF4760 domain-containing protein</fullName>
    </recommendedName>
</protein>
<accession>A0ABR5VUP1</accession>
<comment type="caution">
    <text evidence="2">The sequence shown here is derived from an EMBL/GenBank/DDBJ whole genome shotgun (WGS) entry which is preliminary data.</text>
</comment>
<evidence type="ECO:0000313" key="3">
    <source>
        <dbReference type="Proteomes" id="UP000075621"/>
    </source>
</evidence>
<keyword evidence="1" id="KW-0472">Membrane</keyword>
<gene>
    <name evidence="2" type="ORF">A2I98_09660</name>
</gene>
<feature type="transmembrane region" description="Helical" evidence="1">
    <location>
        <begin position="6"/>
        <end position="26"/>
    </location>
</feature>
<keyword evidence="1" id="KW-1133">Transmembrane helix</keyword>
<name>A0ABR5VUP1_9GAMM</name>
<dbReference type="Proteomes" id="UP000075621">
    <property type="component" value="Unassembled WGS sequence"/>
</dbReference>
<evidence type="ECO:0008006" key="4">
    <source>
        <dbReference type="Google" id="ProtNLM"/>
    </source>
</evidence>
<organism evidence="2 3">
    <name type="scientific">Pseudoalteromonas agarivorans</name>
    <dbReference type="NCBI Taxonomy" id="176102"/>
    <lineage>
        <taxon>Bacteria</taxon>
        <taxon>Pseudomonadati</taxon>
        <taxon>Pseudomonadota</taxon>
        <taxon>Gammaproteobacteria</taxon>
        <taxon>Alteromonadales</taxon>
        <taxon>Pseudoalteromonadaceae</taxon>
        <taxon>Pseudoalteromonas</taxon>
    </lineage>
</organism>
<proteinExistence type="predicted"/>
<dbReference type="RefSeq" id="WP_064385100.1">
    <property type="nucleotide sequence ID" value="NZ_LVCM01000008.1"/>
</dbReference>
<evidence type="ECO:0000256" key="1">
    <source>
        <dbReference type="SAM" id="Phobius"/>
    </source>
</evidence>
<reference evidence="2 3" key="1">
    <citation type="submission" date="2016-03" db="EMBL/GenBank/DDBJ databases">
        <authorList>
            <person name="Zhang H."/>
            <person name="Liu R."/>
            <person name="Wang M."/>
            <person name="Wang H."/>
            <person name="Wang L."/>
            <person name="Song L."/>
        </authorList>
    </citation>
    <scope>NUCLEOTIDE SEQUENCE [LARGE SCALE GENOMIC DNA]</scope>
    <source>
        <strain evidence="2 3">DSM 16098</strain>
    </source>
</reference>
<sequence length="175" mass="20125">MASVEVIDWVRLGIISVGATIALFTYKSSQKQKKLENSLKLLELFHKNLNENDIDNWKSIFRASSESTGAEKGHYVTSNIEQQIPLDHLFCEGADDDGATARIAEQIELVCYEALQSNVELRIIYSNIGQLMDVIYRWYSSELFFKSSFPYFNKIMHKKGKYLSTLPKKTYAYCE</sequence>